<dbReference type="KEGG" id="nue:C5F50_09435"/>
<evidence type="ECO:0000259" key="2">
    <source>
        <dbReference type="Pfam" id="PF22665"/>
    </source>
</evidence>
<evidence type="ECO:0000313" key="4">
    <source>
        <dbReference type="Proteomes" id="UP000509478"/>
    </source>
</evidence>
<dbReference type="OrthoDB" id="142096at2157"/>
<dbReference type="EMBL" id="CP026995">
    <property type="protein sequence ID" value="QLH07275.1"/>
    <property type="molecule type" value="Genomic_DNA"/>
</dbReference>
<dbReference type="AlphaFoldDB" id="A0A7D5M5Z7"/>
<feature type="domain" description="HFX-2341-like N-terminal" evidence="1">
    <location>
        <begin position="15"/>
        <end position="138"/>
    </location>
</feature>
<name>A0A7D5M5Z7_9ARCH</name>
<gene>
    <name evidence="3" type="ORF">C5F50_09435</name>
</gene>
<dbReference type="Gene3D" id="3.40.50.11700">
    <property type="match status" value="1"/>
</dbReference>
<sequence>MHTAHTIMAKIAKLRIHIAPVGYEVDRIILPAKQERADKVWLLVHENKSNDKAVPFITKIIKQLEKLQIETVQESHDRQDLFKIIRAIKNIIEQEKGNEIYVNLASGSKIQAIGTMMACMMFNDDSNIHPFYVEAQHYPGFDTKQPLSTGIKEIVDVPPYSIKIPDQKLISALQIISEHSGKLTKKEMATLAENKEIITINAKEKNHSMARFASLDKNIIQPLEEWGFIVVEKIGRNRWIKITEEGSNAAEFLL</sequence>
<dbReference type="InterPro" id="IPR046260">
    <property type="entry name" value="HFX_2341-like_N"/>
</dbReference>
<reference evidence="3 4" key="1">
    <citation type="submission" date="2018-02" db="EMBL/GenBank/DDBJ databases">
        <title>Complete genome of Nitrosopumilus ureaphilus PS0.</title>
        <authorList>
            <person name="Qin W."/>
            <person name="Zheng Y."/>
            <person name="Stahl D.A."/>
        </authorList>
    </citation>
    <scope>NUCLEOTIDE SEQUENCE [LARGE SCALE GENOMIC DNA]</scope>
    <source>
        <strain evidence="3 4">PS0</strain>
    </source>
</reference>
<dbReference type="SUPFAM" id="SSF52980">
    <property type="entry name" value="Restriction endonuclease-like"/>
    <property type="match status" value="1"/>
</dbReference>
<evidence type="ECO:0000259" key="1">
    <source>
        <dbReference type="Pfam" id="PF19810"/>
    </source>
</evidence>
<organism evidence="3 4">
    <name type="scientific">Nitrosopumilus ureiphilus</name>
    <dbReference type="NCBI Taxonomy" id="1470067"/>
    <lineage>
        <taxon>Archaea</taxon>
        <taxon>Nitrososphaerota</taxon>
        <taxon>Nitrososphaeria</taxon>
        <taxon>Nitrosopumilales</taxon>
        <taxon>Nitrosopumilaceae</taxon>
        <taxon>Nitrosopumilus</taxon>
    </lineage>
</organism>
<protein>
    <submittedName>
        <fullName evidence="3">Uncharacterized protein</fullName>
    </submittedName>
</protein>
<dbReference type="Pfam" id="PF22665">
    <property type="entry name" value="WHD_DUF6293"/>
    <property type="match status" value="1"/>
</dbReference>
<accession>A0A7D5M5Z7</accession>
<evidence type="ECO:0000313" key="3">
    <source>
        <dbReference type="EMBL" id="QLH07275.1"/>
    </source>
</evidence>
<dbReference type="Pfam" id="PF19810">
    <property type="entry name" value="HFX_2341_N"/>
    <property type="match status" value="1"/>
</dbReference>
<dbReference type="InterPro" id="IPR054162">
    <property type="entry name" value="DUF6293_C"/>
</dbReference>
<dbReference type="InterPro" id="IPR011335">
    <property type="entry name" value="Restrct_endonuc-II-like"/>
</dbReference>
<dbReference type="Proteomes" id="UP000509478">
    <property type="component" value="Chromosome"/>
</dbReference>
<proteinExistence type="predicted"/>
<feature type="domain" description="DUF6293" evidence="2">
    <location>
        <begin position="157"/>
        <end position="252"/>
    </location>
</feature>
<keyword evidence="4" id="KW-1185">Reference proteome</keyword>